<keyword evidence="2" id="KW-1185">Reference proteome</keyword>
<sequence length="66" mass="7142">MKKYATGVENHAAGPTVSIQHRATLRHMADDGRRGRARSAPGDYRLLVVGTDLVNAGTVLSRRALE</sequence>
<name>A0ABX1SDZ3_9PSEU</name>
<evidence type="ECO:0000313" key="2">
    <source>
        <dbReference type="Proteomes" id="UP000820669"/>
    </source>
</evidence>
<dbReference type="RefSeq" id="WP_169382467.1">
    <property type="nucleotide sequence ID" value="NZ_JAAXLA010000030.1"/>
</dbReference>
<proteinExistence type="predicted"/>
<dbReference type="EMBL" id="JAAXLA010000030">
    <property type="protein sequence ID" value="NMH99022.1"/>
    <property type="molecule type" value="Genomic_DNA"/>
</dbReference>
<protein>
    <submittedName>
        <fullName evidence="1">Uncharacterized protein</fullName>
    </submittedName>
</protein>
<reference evidence="1 2" key="1">
    <citation type="submission" date="2020-04" db="EMBL/GenBank/DDBJ databases">
        <authorList>
            <person name="Klaysubun C."/>
            <person name="Duangmal K."/>
            <person name="Lipun K."/>
        </authorList>
    </citation>
    <scope>NUCLEOTIDE SEQUENCE [LARGE SCALE GENOMIC DNA]</scope>
    <source>
        <strain evidence="1 2">K10HN5</strain>
    </source>
</reference>
<dbReference type="Proteomes" id="UP000820669">
    <property type="component" value="Unassembled WGS sequence"/>
</dbReference>
<evidence type="ECO:0000313" key="1">
    <source>
        <dbReference type="EMBL" id="NMH99022.1"/>
    </source>
</evidence>
<organism evidence="1 2">
    <name type="scientific">Pseudonocardia acidicola</name>
    <dbReference type="NCBI Taxonomy" id="2724939"/>
    <lineage>
        <taxon>Bacteria</taxon>
        <taxon>Bacillati</taxon>
        <taxon>Actinomycetota</taxon>
        <taxon>Actinomycetes</taxon>
        <taxon>Pseudonocardiales</taxon>
        <taxon>Pseudonocardiaceae</taxon>
        <taxon>Pseudonocardia</taxon>
    </lineage>
</organism>
<accession>A0ABX1SDZ3</accession>
<comment type="caution">
    <text evidence="1">The sequence shown here is derived from an EMBL/GenBank/DDBJ whole genome shotgun (WGS) entry which is preliminary data.</text>
</comment>
<gene>
    <name evidence="1" type="ORF">HF526_17145</name>
</gene>